<evidence type="ECO:0000313" key="5">
    <source>
        <dbReference type="EMBL" id="GIP18411.1"/>
    </source>
</evidence>
<dbReference type="HAMAP" id="MF_01660">
    <property type="entry name" value="MenH"/>
    <property type="match status" value="1"/>
</dbReference>
<dbReference type="EC" id="4.2.99.20" evidence="3"/>
<dbReference type="InterPro" id="IPR022485">
    <property type="entry name" value="SHCHC_synthase_MenH"/>
</dbReference>
<comment type="caution">
    <text evidence="5">The sequence shown here is derived from an EMBL/GenBank/DDBJ whole genome shotgun (WGS) entry which is preliminary data.</text>
</comment>
<dbReference type="RefSeq" id="WP_213518790.1">
    <property type="nucleotide sequence ID" value="NZ_BOSE01000008.1"/>
</dbReference>
<evidence type="ECO:0000259" key="4">
    <source>
        <dbReference type="Pfam" id="PF00561"/>
    </source>
</evidence>
<feature type="domain" description="AB hydrolase-1" evidence="4">
    <location>
        <begin position="22"/>
        <end position="257"/>
    </location>
</feature>
<organism evidence="5 6">
    <name type="scientific">Paenibacillus montaniterrae</name>
    <dbReference type="NCBI Taxonomy" id="429341"/>
    <lineage>
        <taxon>Bacteria</taxon>
        <taxon>Bacillati</taxon>
        <taxon>Bacillota</taxon>
        <taxon>Bacilli</taxon>
        <taxon>Bacillales</taxon>
        <taxon>Paenibacillaceae</taxon>
        <taxon>Paenibacillus</taxon>
    </lineage>
</organism>
<accession>A0A920CZ08</accession>
<dbReference type="Pfam" id="PF00561">
    <property type="entry name" value="Abhydrolase_1"/>
    <property type="match status" value="1"/>
</dbReference>
<keyword evidence="1 3" id="KW-0474">Menaquinone biosynthesis</keyword>
<dbReference type="PRINTS" id="PR00111">
    <property type="entry name" value="ABHYDROLASE"/>
</dbReference>
<evidence type="ECO:0000256" key="2">
    <source>
        <dbReference type="ARBA" id="ARBA00023239"/>
    </source>
</evidence>
<gene>
    <name evidence="3 5" type="primary">menH</name>
    <name evidence="5" type="ORF">J40TS1_40530</name>
</gene>
<comment type="function">
    <text evidence="3">Catalyzes a proton abstraction reaction that results in 2,5-elimination of pyruvate from 2-succinyl-5-enolpyruvyl-6-hydroxy-3-cyclohexene-1-carboxylate (SEPHCHC) and the formation of 2-succinyl-6-hydroxy-2,4-cyclohexadiene-1-carboxylate (SHCHC).</text>
</comment>
<dbReference type="GO" id="GO:0070205">
    <property type="term" value="F:2-succinyl-6-hydroxy-2,4-cyclohexadiene-1-carboxylate synthase activity"/>
    <property type="evidence" value="ECO:0007669"/>
    <property type="project" value="UniProtKB-UniRule"/>
</dbReference>
<dbReference type="PANTHER" id="PTHR42916">
    <property type="entry name" value="2-SUCCINYL-5-ENOLPYRUVYL-6-HYDROXY-3-CYCLOHEXENE-1-CARBOXYLATE SYNTHASE"/>
    <property type="match status" value="1"/>
</dbReference>
<dbReference type="GO" id="GO:0009234">
    <property type="term" value="P:menaquinone biosynthetic process"/>
    <property type="evidence" value="ECO:0007669"/>
    <property type="project" value="UniProtKB-UniRule"/>
</dbReference>
<keyword evidence="2 3" id="KW-0456">Lyase</keyword>
<evidence type="ECO:0000313" key="6">
    <source>
        <dbReference type="Proteomes" id="UP000683139"/>
    </source>
</evidence>
<sequence>MKLDIRDVQYEVNIAGAGAGEPLLLIHGFSGSQRQWQPFIERWASRYQLILLDMLGHGGTSAPEQAERYSTQQTVKDIEQVLEHFRIESAHVLGYSMGGRIALSFAMLAGGKACSLILESSSPGLASEEERAARRASDDALAARIEQQGIAWFAEYWGSLPLFASLQKLPAAARQQLHEARLGNNPFGLAQSLRGIGTGQQPSWWEQLHQLTIPVQLIAGRLDSKYCDIAQAMQQRLPCAELELVSEAGHNVHMEQPQLFDTIVMRFLDQIRKV</sequence>
<keyword evidence="6" id="KW-1185">Reference proteome</keyword>
<reference evidence="5" key="1">
    <citation type="submission" date="2021-03" db="EMBL/GenBank/DDBJ databases">
        <title>Antimicrobial resistance genes in bacteria isolated from Japanese honey, and their potential for conferring macrolide and lincosamide resistance in the American foulbrood pathogen Paenibacillus larvae.</title>
        <authorList>
            <person name="Okamoto M."/>
            <person name="Kumagai M."/>
            <person name="Kanamori H."/>
            <person name="Takamatsu D."/>
        </authorList>
    </citation>
    <scope>NUCLEOTIDE SEQUENCE</scope>
    <source>
        <strain evidence="5">J40TS1</strain>
    </source>
</reference>
<comment type="pathway">
    <text evidence="3">Quinol/quinone metabolism; 1,4-dihydroxy-2-naphthoate biosynthesis; 1,4-dihydroxy-2-naphthoate from chorismate: step 3/7.</text>
</comment>
<dbReference type="InterPro" id="IPR000073">
    <property type="entry name" value="AB_hydrolase_1"/>
</dbReference>
<evidence type="ECO:0000256" key="3">
    <source>
        <dbReference type="HAMAP-Rule" id="MF_01660"/>
    </source>
</evidence>
<dbReference type="Proteomes" id="UP000683139">
    <property type="component" value="Unassembled WGS sequence"/>
</dbReference>
<proteinExistence type="inferred from homology"/>
<comment type="catalytic activity">
    <reaction evidence="3">
        <text>5-enolpyruvoyl-6-hydroxy-2-succinyl-cyclohex-3-ene-1-carboxylate = (1R,6R)-6-hydroxy-2-succinyl-cyclohexa-2,4-diene-1-carboxylate + pyruvate</text>
        <dbReference type="Rhea" id="RHEA:25597"/>
        <dbReference type="ChEBI" id="CHEBI:15361"/>
        <dbReference type="ChEBI" id="CHEBI:58689"/>
        <dbReference type="ChEBI" id="CHEBI:58818"/>
        <dbReference type="EC" id="4.2.99.20"/>
    </reaction>
</comment>
<comment type="similarity">
    <text evidence="3">Belongs to the AB hydrolase superfamily. MenH family.</text>
</comment>
<dbReference type="SUPFAM" id="SSF53474">
    <property type="entry name" value="alpha/beta-Hydrolases"/>
    <property type="match status" value="1"/>
</dbReference>
<name>A0A920CZ08_9BACL</name>
<protein>
    <recommendedName>
        <fullName evidence="3">Putative 2-succinyl-6-hydroxy-2,4-cyclohexadiene-1-carboxylate synthase</fullName>
        <shortName evidence="3">SHCHC synthase</shortName>
        <ecNumber evidence="3">4.2.99.20</ecNumber>
    </recommendedName>
</protein>
<dbReference type="PANTHER" id="PTHR42916:SF1">
    <property type="entry name" value="PROTEIN PHYLLO, CHLOROPLASTIC"/>
    <property type="match status" value="1"/>
</dbReference>
<dbReference type="EMBL" id="BOSE01000008">
    <property type="protein sequence ID" value="GIP18411.1"/>
    <property type="molecule type" value="Genomic_DNA"/>
</dbReference>
<dbReference type="InterPro" id="IPR029058">
    <property type="entry name" value="AB_hydrolase_fold"/>
</dbReference>
<dbReference type="NCBIfam" id="TIGR03695">
    <property type="entry name" value="menH_SHCHC"/>
    <property type="match status" value="1"/>
</dbReference>
<evidence type="ECO:0000256" key="1">
    <source>
        <dbReference type="ARBA" id="ARBA00022428"/>
    </source>
</evidence>
<comment type="pathway">
    <text evidence="3">Quinol/quinone metabolism; menaquinone biosynthesis.</text>
</comment>
<comment type="subunit">
    <text evidence="3">Monomer.</text>
</comment>
<dbReference type="Gene3D" id="3.40.50.1820">
    <property type="entry name" value="alpha/beta hydrolase"/>
    <property type="match status" value="1"/>
</dbReference>
<dbReference type="AlphaFoldDB" id="A0A920CZ08"/>